<feature type="short sequence motif" description="HXTX 2" evidence="2">
    <location>
        <begin position="115"/>
        <end position="118"/>
    </location>
</feature>
<dbReference type="PANTHER" id="PTHR40037">
    <property type="entry name" value="PHOSPHOESTERASE YJCG-RELATED"/>
    <property type="match status" value="1"/>
</dbReference>
<feature type="active site" description="Proton donor" evidence="2">
    <location>
        <position position="34"/>
    </location>
</feature>
<evidence type="ECO:0000313" key="4">
    <source>
        <dbReference type="Proteomes" id="UP000288623"/>
    </source>
</evidence>
<comment type="caution">
    <text evidence="3">The sequence shown here is derived from an EMBL/GenBank/DDBJ whole genome shotgun (WGS) entry which is preliminary data.</text>
</comment>
<dbReference type="Gene3D" id="3.90.1140.10">
    <property type="entry name" value="Cyclic phosphodiesterase"/>
    <property type="match status" value="1"/>
</dbReference>
<feature type="short sequence motif" description="HXTX 1" evidence="2">
    <location>
        <begin position="34"/>
        <end position="37"/>
    </location>
</feature>
<dbReference type="SUPFAM" id="SSF55144">
    <property type="entry name" value="LigT-like"/>
    <property type="match status" value="1"/>
</dbReference>
<dbReference type="RefSeq" id="WP_020189259.1">
    <property type="nucleotide sequence ID" value="NZ_JTFC01000031.1"/>
</dbReference>
<keyword evidence="4" id="KW-1185">Reference proteome</keyword>
<organism evidence="3 4">
    <name type="scientific">Candidatus Kurthia intestinigallinarum</name>
    <dbReference type="NCBI Taxonomy" id="1562256"/>
    <lineage>
        <taxon>Bacteria</taxon>
        <taxon>Bacillati</taxon>
        <taxon>Bacillota</taxon>
        <taxon>Bacilli</taxon>
        <taxon>Bacillales</taxon>
        <taxon>Caryophanaceae</taxon>
        <taxon>Kurthia</taxon>
    </lineage>
</organism>
<dbReference type="HAMAP" id="MF_01444">
    <property type="entry name" value="2H_phosphoesterase_YjcG"/>
    <property type="match status" value="1"/>
</dbReference>
<dbReference type="InterPro" id="IPR022932">
    <property type="entry name" value="YjcG"/>
</dbReference>
<dbReference type="OrthoDB" id="1524661at2"/>
<keyword evidence="1 2" id="KW-0378">Hydrolase</keyword>
<dbReference type="EMBL" id="JTFC01000031">
    <property type="protein sequence ID" value="RUS55520.1"/>
    <property type="molecule type" value="Genomic_DNA"/>
</dbReference>
<dbReference type="GO" id="GO:0016788">
    <property type="term" value="F:hydrolase activity, acting on ester bonds"/>
    <property type="evidence" value="ECO:0007669"/>
    <property type="project" value="UniProtKB-UniRule"/>
</dbReference>
<evidence type="ECO:0000256" key="1">
    <source>
        <dbReference type="ARBA" id="ARBA00022801"/>
    </source>
</evidence>
<reference evidence="3 4" key="1">
    <citation type="submission" date="2014-11" db="EMBL/GenBank/DDBJ databases">
        <title>Genome sequence and analysis of novel Kurthia sp.</title>
        <authorList>
            <person name="Lawson J.N."/>
            <person name="Gonzalez J.E."/>
            <person name="Rinauldi L."/>
            <person name="Xuan Z."/>
            <person name="Firman A."/>
            <person name="Shaddox L."/>
            <person name="Trudeau A."/>
            <person name="Shah S."/>
            <person name="Reiman D."/>
        </authorList>
    </citation>
    <scope>NUCLEOTIDE SEQUENCE [LARGE SCALE GENOMIC DNA]</scope>
    <source>
        <strain evidence="3 4">3B1D</strain>
    </source>
</reference>
<dbReference type="PANTHER" id="PTHR40037:SF1">
    <property type="entry name" value="PHOSPHOESTERASE SAOUHSC_00951-RELATED"/>
    <property type="match status" value="1"/>
</dbReference>
<dbReference type="Pfam" id="PF13563">
    <property type="entry name" value="2_5_RNA_ligase2"/>
    <property type="match status" value="1"/>
</dbReference>
<proteinExistence type="inferred from homology"/>
<dbReference type="EC" id="3.1.-.-" evidence="2"/>
<dbReference type="InterPro" id="IPR009097">
    <property type="entry name" value="Cyclic_Pdiesterase"/>
</dbReference>
<sequence length="170" mass="19274">MNYGIVAFPSKELQDFANSYRKRYDSHYAQIPPHITLRSAGEANDTTLQELAEQLHESASQLKPFEIHIGKASSFSPVTNAIYLKIDPTPELENIHELLYKEPFGGQPPHKFVPHITLAQGLSASEHDDIFGQIGMGNIDFTETISRIHLLYQLENGSWSVYETYRLRGE</sequence>
<comment type="similarity">
    <text evidence="2">Belongs to the 2H phosphoesterase superfamily. YjcG family.</text>
</comment>
<dbReference type="InterPro" id="IPR050580">
    <property type="entry name" value="2H_phosphoesterase_YjcG-like"/>
</dbReference>
<evidence type="ECO:0000256" key="2">
    <source>
        <dbReference type="HAMAP-Rule" id="MF_01444"/>
    </source>
</evidence>
<dbReference type="Proteomes" id="UP000288623">
    <property type="component" value="Unassembled WGS sequence"/>
</dbReference>
<feature type="active site" description="Proton acceptor" evidence="2">
    <location>
        <position position="115"/>
    </location>
</feature>
<dbReference type="NCBIfam" id="NF010223">
    <property type="entry name" value="PRK13679.1"/>
    <property type="match status" value="1"/>
</dbReference>
<accession>A0A433RTM6</accession>
<gene>
    <name evidence="3" type="ORF">QI30_11355</name>
</gene>
<evidence type="ECO:0000313" key="3">
    <source>
        <dbReference type="EMBL" id="RUS55520.1"/>
    </source>
</evidence>
<dbReference type="AlphaFoldDB" id="A0A433RTM6"/>
<protein>
    <recommendedName>
        <fullName evidence="2">Putative phosphoesterase QI30_11355</fullName>
        <ecNumber evidence="2">3.1.-.-</ecNumber>
    </recommendedName>
</protein>
<name>A0A433RTM6_9BACL</name>